<keyword evidence="2" id="KW-1185">Reference proteome</keyword>
<evidence type="ECO:0008006" key="3">
    <source>
        <dbReference type="Google" id="ProtNLM"/>
    </source>
</evidence>
<name>A0ABT4AFF0_9BACT</name>
<dbReference type="RefSeq" id="WP_267538584.1">
    <property type="nucleotide sequence ID" value="NZ_JAPNKA010000001.1"/>
</dbReference>
<dbReference type="EMBL" id="JAPNKA010000001">
    <property type="protein sequence ID" value="MCY1079894.1"/>
    <property type="molecule type" value="Genomic_DNA"/>
</dbReference>
<gene>
    <name evidence="1" type="ORF">OV287_36120</name>
</gene>
<comment type="caution">
    <text evidence="1">The sequence shown here is derived from an EMBL/GenBank/DDBJ whole genome shotgun (WGS) entry which is preliminary data.</text>
</comment>
<evidence type="ECO:0000313" key="2">
    <source>
        <dbReference type="Proteomes" id="UP001207654"/>
    </source>
</evidence>
<accession>A0ABT4AFF0</accession>
<evidence type="ECO:0000313" key="1">
    <source>
        <dbReference type="EMBL" id="MCY1079894.1"/>
    </source>
</evidence>
<proteinExistence type="predicted"/>
<dbReference type="Proteomes" id="UP001207654">
    <property type="component" value="Unassembled WGS sequence"/>
</dbReference>
<protein>
    <recommendedName>
        <fullName evidence="3">Tetratricopeptide repeat protein</fullName>
    </recommendedName>
</protein>
<reference evidence="1 2" key="1">
    <citation type="submission" date="2022-11" db="EMBL/GenBank/DDBJ databases">
        <title>Minimal conservation of predation-associated metabolite biosynthetic gene clusters underscores biosynthetic potential of Myxococcota including descriptions for ten novel species: Archangium lansinium sp. nov., Myxococcus landrumus sp. nov., Nannocystis bai.</title>
        <authorList>
            <person name="Ahearne A."/>
            <person name="Stevens C."/>
            <person name="Phillips K."/>
        </authorList>
    </citation>
    <scope>NUCLEOTIDE SEQUENCE [LARGE SCALE GENOMIC DNA]</scope>
    <source>
        <strain evidence="1 2">MIWBW</strain>
    </source>
</reference>
<organism evidence="1 2">
    <name type="scientific">Archangium lansingense</name>
    <dbReference type="NCBI Taxonomy" id="2995310"/>
    <lineage>
        <taxon>Bacteria</taxon>
        <taxon>Pseudomonadati</taxon>
        <taxon>Myxococcota</taxon>
        <taxon>Myxococcia</taxon>
        <taxon>Myxococcales</taxon>
        <taxon>Cystobacterineae</taxon>
        <taxon>Archangiaceae</taxon>
        <taxon>Archangium</taxon>
    </lineage>
</organism>
<sequence length="187" mass="21163">MAHPGLEELVAKFQAARQSGDVAKPSEEQLRLHRELVEACPAFTQNTLFLAWLLQRRLWTAQDDGQDPEPAFAEVQRLLNQAVQGSYRSAPALVELGFFLDTYRDSSHEAAKLYEEAAAKASGTLKDAWWGLIRYWNAERTKETLEKALRLGELAEKMFPDSHELIEELMTTREYAAQEGLLGPEQS</sequence>